<dbReference type="Proteomes" id="UP000033067">
    <property type="component" value="Chromosome"/>
</dbReference>
<dbReference type="OrthoDB" id="6008970at2"/>
<evidence type="ECO:0000256" key="1">
    <source>
        <dbReference type="SAM" id="SignalP"/>
    </source>
</evidence>
<evidence type="ECO:0000313" key="3">
    <source>
        <dbReference type="Proteomes" id="UP000033067"/>
    </source>
</evidence>
<evidence type="ECO:0008006" key="4">
    <source>
        <dbReference type="Google" id="ProtNLM"/>
    </source>
</evidence>
<dbReference type="RefSeq" id="WP_052631598.1">
    <property type="nucleotide sequence ID" value="NZ_CP011144.1"/>
</dbReference>
<dbReference type="PATRIC" id="fig|314722.6.peg.1654"/>
<evidence type="ECO:0000313" key="2">
    <source>
        <dbReference type="EMBL" id="AKC86666.1"/>
    </source>
</evidence>
<organism evidence="2 3">
    <name type="scientific">Pseudoxanthomonas suwonensis</name>
    <dbReference type="NCBI Taxonomy" id="314722"/>
    <lineage>
        <taxon>Bacteria</taxon>
        <taxon>Pseudomonadati</taxon>
        <taxon>Pseudomonadota</taxon>
        <taxon>Gammaproteobacteria</taxon>
        <taxon>Lysobacterales</taxon>
        <taxon>Lysobacteraceae</taxon>
        <taxon>Pseudoxanthomonas</taxon>
    </lineage>
</organism>
<keyword evidence="3" id="KW-1185">Reference proteome</keyword>
<dbReference type="AlphaFoldDB" id="A0A0E3UMW7"/>
<sequence>MSRTCLLYPLSAALATALVLAACKKPEPIPPPAPLATEPAPAATTLPSATPASVTALELGNSVGADERVTAPATTFAPGDTIYASVTTRTGDPTATVPGRLSAKWTFQDGQTVHEDARDLTLTGDGTTTFQISRPGGFPVGRYTVEISLDGAVVQSREFEVK</sequence>
<name>A0A0E3UMW7_9GAMM</name>
<reference evidence="2 3" key="1">
    <citation type="journal article" date="2015" name="Genome Announc.">
        <title>Complete Genome Sequence of Pseudoxanthomonas suwonensis Strain J1, a Cellulose-Degrading Bacterium Isolated from Leaf- and Wood-Enriched Soil.</title>
        <authorList>
            <person name="Hou L."/>
            <person name="Jiang J."/>
            <person name="Xu Z."/>
            <person name="Zhou Y."/>
            <person name="Leung F.C."/>
        </authorList>
    </citation>
    <scope>NUCLEOTIDE SEQUENCE [LARGE SCALE GENOMIC DNA]</scope>
    <source>
        <strain evidence="2 3">J1</strain>
    </source>
</reference>
<feature type="chain" id="PRO_5002413093" description="PKD domain-containing protein" evidence="1">
    <location>
        <begin position="22"/>
        <end position="162"/>
    </location>
</feature>
<accession>A0A0E3UMW7</accession>
<gene>
    <name evidence="2" type="ORF">WQ53_07715</name>
</gene>
<dbReference type="PROSITE" id="PS51257">
    <property type="entry name" value="PROKAR_LIPOPROTEIN"/>
    <property type="match status" value="1"/>
</dbReference>
<proteinExistence type="predicted"/>
<keyword evidence="1" id="KW-0732">Signal</keyword>
<dbReference type="KEGG" id="psuw:WQ53_07715"/>
<dbReference type="EMBL" id="CP011144">
    <property type="protein sequence ID" value="AKC86666.1"/>
    <property type="molecule type" value="Genomic_DNA"/>
</dbReference>
<protein>
    <recommendedName>
        <fullName evidence="4">PKD domain-containing protein</fullName>
    </recommendedName>
</protein>
<feature type="signal peptide" evidence="1">
    <location>
        <begin position="1"/>
        <end position="21"/>
    </location>
</feature>